<evidence type="ECO:0000256" key="1">
    <source>
        <dbReference type="ARBA" id="ARBA00005417"/>
    </source>
</evidence>
<dbReference type="Proteomes" id="UP000294854">
    <property type="component" value="Unassembled WGS sequence"/>
</dbReference>
<reference evidence="6 7" key="1">
    <citation type="journal article" date="2019" name="Appl. Microbiol. Biotechnol.">
        <title>Uncovering carbohydrate metabolism through a genotype-phenotype association study of 56 lactic acid bacteria genomes.</title>
        <authorList>
            <person name="Buron-Moles G."/>
            <person name="Chailyan A."/>
            <person name="Dolejs I."/>
            <person name="Forster J."/>
            <person name="Miks M.H."/>
        </authorList>
    </citation>
    <scope>NUCLEOTIDE SEQUENCE [LARGE SCALE GENOMIC DNA]</scope>
    <source>
        <strain evidence="6 7">ATCC 49373</strain>
    </source>
</reference>
<dbReference type="PROSITE" id="PS50893">
    <property type="entry name" value="ABC_TRANSPORTER_2"/>
    <property type="match status" value="1"/>
</dbReference>
<keyword evidence="7" id="KW-1185">Reference proteome</keyword>
<dbReference type="OrthoDB" id="9804819at2"/>
<dbReference type="InterPro" id="IPR027417">
    <property type="entry name" value="P-loop_NTPase"/>
</dbReference>
<dbReference type="EMBL" id="PUFO01000029">
    <property type="protein sequence ID" value="TDG78964.1"/>
    <property type="molecule type" value="Genomic_DNA"/>
</dbReference>
<evidence type="ECO:0000256" key="2">
    <source>
        <dbReference type="ARBA" id="ARBA00022448"/>
    </source>
</evidence>
<name>A0A4R5NQE7_9LACO</name>
<organism evidence="6 7">
    <name type="scientific">Secundilactobacillus malefermentans</name>
    <dbReference type="NCBI Taxonomy" id="176292"/>
    <lineage>
        <taxon>Bacteria</taxon>
        <taxon>Bacillati</taxon>
        <taxon>Bacillota</taxon>
        <taxon>Bacilli</taxon>
        <taxon>Lactobacillales</taxon>
        <taxon>Lactobacillaceae</taxon>
        <taxon>Secundilactobacillus</taxon>
    </lineage>
</organism>
<dbReference type="PANTHER" id="PTHR42711:SF5">
    <property type="entry name" value="ABC TRANSPORTER ATP-BINDING PROTEIN NATA"/>
    <property type="match status" value="1"/>
</dbReference>
<proteinExistence type="inferred from homology"/>
<dbReference type="GO" id="GO:0005524">
    <property type="term" value="F:ATP binding"/>
    <property type="evidence" value="ECO:0007669"/>
    <property type="project" value="UniProtKB-KW"/>
</dbReference>
<accession>A0A4R5NQE7</accession>
<protein>
    <recommendedName>
        <fullName evidence="5">ABC transporter domain-containing protein</fullName>
    </recommendedName>
</protein>
<dbReference type="InterPro" id="IPR050763">
    <property type="entry name" value="ABC_transporter_ATP-binding"/>
</dbReference>
<evidence type="ECO:0000313" key="7">
    <source>
        <dbReference type="Proteomes" id="UP000294854"/>
    </source>
</evidence>
<dbReference type="CDD" id="cd03230">
    <property type="entry name" value="ABC_DR_subfamily_A"/>
    <property type="match status" value="1"/>
</dbReference>
<keyword evidence="4" id="KW-0067">ATP-binding</keyword>
<sequence>MTIQSSVLKIDHLQKKFGKFTALKDISFEVKPGEVFGFIGPNGAGKSTTIRTLLGILKPSGGSATIFGDDVWKNSVTIHDRLAYVPGDVYLWPNMTGGEIIDLFLKLGNESHSAKTDALIKEFNLDPSKKARSYSKGNRQKVALIAALSTNADFFIFDEPTSGLDPLNEEIFQRHVLALKKAGKSVLLSSHILSEVEKMCDRIAIIREGEIIETGSLDEMRQLTRTIITVSTKKEMSDLAQQPGVHNPQSADTGTKITFSADSDQLETIMTYLSGHGITSLQSTPPTLEDLFLRYYDEGSEQNVESV</sequence>
<dbReference type="Gene3D" id="3.40.50.300">
    <property type="entry name" value="P-loop containing nucleotide triphosphate hydrolases"/>
    <property type="match status" value="1"/>
</dbReference>
<gene>
    <name evidence="6" type="ORF">C5L31_000559</name>
</gene>
<dbReference type="Pfam" id="PF13732">
    <property type="entry name" value="DrrA1-3_C"/>
    <property type="match status" value="1"/>
</dbReference>
<evidence type="ECO:0000259" key="5">
    <source>
        <dbReference type="PROSITE" id="PS50893"/>
    </source>
</evidence>
<evidence type="ECO:0000313" key="6">
    <source>
        <dbReference type="EMBL" id="TDG78964.1"/>
    </source>
</evidence>
<dbReference type="PROSITE" id="PS00211">
    <property type="entry name" value="ABC_TRANSPORTER_1"/>
    <property type="match status" value="1"/>
</dbReference>
<dbReference type="Pfam" id="PF00005">
    <property type="entry name" value="ABC_tran"/>
    <property type="match status" value="1"/>
</dbReference>
<evidence type="ECO:0000256" key="4">
    <source>
        <dbReference type="ARBA" id="ARBA00022840"/>
    </source>
</evidence>
<dbReference type="InterPro" id="IPR003593">
    <property type="entry name" value="AAA+_ATPase"/>
</dbReference>
<dbReference type="STRING" id="1122149.FD44_GL000303"/>
<dbReference type="InterPro" id="IPR025302">
    <property type="entry name" value="DrrA1/2-like_C"/>
</dbReference>
<comment type="caution">
    <text evidence="6">The sequence shown here is derived from an EMBL/GenBank/DDBJ whole genome shotgun (WGS) entry which is preliminary data.</text>
</comment>
<dbReference type="SUPFAM" id="SSF52540">
    <property type="entry name" value="P-loop containing nucleoside triphosphate hydrolases"/>
    <property type="match status" value="1"/>
</dbReference>
<keyword evidence="3" id="KW-0547">Nucleotide-binding</keyword>
<evidence type="ECO:0000256" key="3">
    <source>
        <dbReference type="ARBA" id="ARBA00022741"/>
    </source>
</evidence>
<dbReference type="GO" id="GO:0016887">
    <property type="term" value="F:ATP hydrolysis activity"/>
    <property type="evidence" value="ECO:0007669"/>
    <property type="project" value="InterPro"/>
</dbReference>
<dbReference type="RefSeq" id="WP_010620447.1">
    <property type="nucleotide sequence ID" value="NZ_CP042371.1"/>
</dbReference>
<dbReference type="PANTHER" id="PTHR42711">
    <property type="entry name" value="ABC TRANSPORTER ATP-BINDING PROTEIN"/>
    <property type="match status" value="1"/>
</dbReference>
<dbReference type="InterPro" id="IPR003439">
    <property type="entry name" value="ABC_transporter-like_ATP-bd"/>
</dbReference>
<comment type="similarity">
    <text evidence="1">Belongs to the ABC transporter superfamily.</text>
</comment>
<dbReference type="InterPro" id="IPR017871">
    <property type="entry name" value="ABC_transporter-like_CS"/>
</dbReference>
<feature type="domain" description="ABC transporter" evidence="5">
    <location>
        <begin position="8"/>
        <end position="233"/>
    </location>
</feature>
<keyword evidence="2" id="KW-0813">Transport</keyword>
<dbReference type="AlphaFoldDB" id="A0A4R5NQE7"/>
<dbReference type="SMART" id="SM00382">
    <property type="entry name" value="AAA"/>
    <property type="match status" value="1"/>
</dbReference>